<dbReference type="AlphaFoldDB" id="A0A2M8P0I4"/>
<evidence type="ECO:0000313" key="3">
    <source>
        <dbReference type="Proteomes" id="UP000228921"/>
    </source>
</evidence>
<gene>
    <name evidence="2" type="ORF">CUN51_06130</name>
</gene>
<dbReference type="Proteomes" id="UP000228921">
    <property type="component" value="Unassembled WGS sequence"/>
</dbReference>
<dbReference type="SUPFAM" id="SSF103196">
    <property type="entry name" value="Roadblock/LC7 domain"/>
    <property type="match status" value="1"/>
</dbReference>
<dbReference type="Gene3D" id="3.30.450.30">
    <property type="entry name" value="Dynein light chain 2a, cytoplasmic"/>
    <property type="match status" value="1"/>
</dbReference>
<sequence>MTAKTRQEQIDDALRKLHAVVEGIRASVVVNRDGLLVAAMPAGNDEDVLAAMSATLVGLAERTLGRLDQGSLERLLVEGEDSVMVAYPAGRAMLAVMIGKEHKIGPLLYAASVTAKNVAQVLAS</sequence>
<dbReference type="Pfam" id="PF03259">
    <property type="entry name" value="Robl_LC7"/>
    <property type="match status" value="1"/>
</dbReference>
<organism evidence="2 3">
    <name type="scientific">Candidatus Thermofonsia Clade 1 bacterium</name>
    <dbReference type="NCBI Taxonomy" id="2364210"/>
    <lineage>
        <taxon>Bacteria</taxon>
        <taxon>Bacillati</taxon>
        <taxon>Chloroflexota</taxon>
        <taxon>Candidatus Thermofontia</taxon>
        <taxon>Candidatus Thermofonsia Clade 1</taxon>
    </lineage>
</organism>
<dbReference type="EMBL" id="PGTK01000005">
    <property type="protein sequence ID" value="PJF31053.1"/>
    <property type="molecule type" value="Genomic_DNA"/>
</dbReference>
<protein>
    <recommendedName>
        <fullName evidence="1">Roadblock/LAMTOR2 domain-containing protein</fullName>
    </recommendedName>
</protein>
<accession>A0A2M8P0I4</accession>
<evidence type="ECO:0000313" key="2">
    <source>
        <dbReference type="EMBL" id="PJF31053.1"/>
    </source>
</evidence>
<feature type="domain" description="Roadblock/LAMTOR2" evidence="1">
    <location>
        <begin position="11"/>
        <end position="98"/>
    </location>
</feature>
<dbReference type="SMART" id="SM00960">
    <property type="entry name" value="Robl_LC7"/>
    <property type="match status" value="1"/>
</dbReference>
<comment type="caution">
    <text evidence="2">The sequence shown here is derived from an EMBL/GenBank/DDBJ whole genome shotgun (WGS) entry which is preliminary data.</text>
</comment>
<evidence type="ECO:0000259" key="1">
    <source>
        <dbReference type="SMART" id="SM00960"/>
    </source>
</evidence>
<reference evidence="2 3" key="1">
    <citation type="submission" date="2017-11" db="EMBL/GenBank/DDBJ databases">
        <title>Evolution of Phototrophy in the Chloroflexi Phylum Driven by Horizontal Gene Transfer.</title>
        <authorList>
            <person name="Ward L.M."/>
            <person name="Hemp J."/>
            <person name="Shih P.M."/>
            <person name="Mcglynn S.E."/>
            <person name="Fischer W."/>
        </authorList>
    </citation>
    <scope>NUCLEOTIDE SEQUENCE [LARGE SCALE GENOMIC DNA]</scope>
    <source>
        <strain evidence="2">CP2_2F</strain>
    </source>
</reference>
<name>A0A2M8P0I4_9CHLR</name>
<proteinExistence type="predicted"/>
<dbReference type="InterPro" id="IPR004942">
    <property type="entry name" value="Roadblock/LAMTOR2_dom"/>
</dbReference>